<dbReference type="PROSITE" id="PS51257">
    <property type="entry name" value="PROKAR_LIPOPROTEIN"/>
    <property type="match status" value="1"/>
</dbReference>
<dbReference type="Proteomes" id="UP000245962">
    <property type="component" value="Unassembled WGS sequence"/>
</dbReference>
<evidence type="ECO:0000313" key="1">
    <source>
        <dbReference type="EMBL" id="PVW16192.1"/>
    </source>
</evidence>
<comment type="caution">
    <text evidence="1">The sequence shown here is derived from an EMBL/GenBank/DDBJ whole genome shotgun (WGS) entry which is preliminary data.</text>
</comment>
<dbReference type="AlphaFoldDB" id="A0A2U0I519"/>
<reference evidence="1 2" key="1">
    <citation type="submission" date="2018-04" db="EMBL/GenBank/DDBJ databases">
        <title>Marixanthomonas spongiae HN-E44 sp. nov., isolated from a marine sponge.</title>
        <authorList>
            <person name="Luo L."/>
            <person name="Zhuang L."/>
        </authorList>
    </citation>
    <scope>NUCLEOTIDE SEQUENCE [LARGE SCALE GENOMIC DNA]</scope>
    <source>
        <strain evidence="1 2">HN-E44</strain>
    </source>
</reference>
<keyword evidence="2" id="KW-1185">Reference proteome</keyword>
<dbReference type="EMBL" id="QEHR01000002">
    <property type="protein sequence ID" value="PVW16192.1"/>
    <property type="molecule type" value="Genomic_DNA"/>
</dbReference>
<protein>
    <submittedName>
        <fullName evidence="1">Uncharacterized protein</fullName>
    </submittedName>
</protein>
<sequence>MKMKNYFWIIFVLLIITSCQFNKQKEEKYYPFTDLEISAIKKDSENNFEIKDSAAIQEISSFLKKLSSEDLIKGKRLHGAEKLCDIIIKNSTDDDIQIFISSHKKDGITADFLQERQADNFTYFLGRLYDANKFVHLFEKHGLNCDE</sequence>
<evidence type="ECO:0000313" key="2">
    <source>
        <dbReference type="Proteomes" id="UP000245962"/>
    </source>
</evidence>
<organism evidence="1 2">
    <name type="scientific">Marixanthomonas spongiae</name>
    <dbReference type="NCBI Taxonomy" id="2174845"/>
    <lineage>
        <taxon>Bacteria</taxon>
        <taxon>Pseudomonadati</taxon>
        <taxon>Bacteroidota</taxon>
        <taxon>Flavobacteriia</taxon>
        <taxon>Flavobacteriales</taxon>
        <taxon>Flavobacteriaceae</taxon>
        <taxon>Marixanthomonas</taxon>
    </lineage>
</organism>
<proteinExistence type="predicted"/>
<gene>
    <name evidence="1" type="ORF">DDV96_02660</name>
</gene>
<accession>A0A2U0I519</accession>
<name>A0A2U0I519_9FLAO</name>